<dbReference type="Proteomes" id="UP001487296">
    <property type="component" value="Unassembled WGS sequence"/>
</dbReference>
<gene>
    <name evidence="1" type="ORF">AAAT34_07725</name>
</gene>
<proteinExistence type="predicted"/>
<reference evidence="1 2" key="1">
    <citation type="submission" date="2024-04" db="EMBL/GenBank/DDBJ databases">
        <title>Human intestinal bacterial collection.</title>
        <authorList>
            <person name="Pauvert C."/>
            <person name="Hitch T.C.A."/>
            <person name="Clavel T."/>
        </authorList>
    </citation>
    <scope>NUCLEOTIDE SEQUENCE [LARGE SCALE GENOMIC DNA]</scope>
    <source>
        <strain evidence="1 2">CLA-AA-H145</strain>
    </source>
</reference>
<accession>A0ABV1FRA5</accession>
<evidence type="ECO:0000313" key="1">
    <source>
        <dbReference type="EMBL" id="MEQ2486943.1"/>
    </source>
</evidence>
<comment type="caution">
    <text evidence="1">The sequence shown here is derived from an EMBL/GenBank/DDBJ whole genome shotgun (WGS) entry which is preliminary data.</text>
</comment>
<dbReference type="RefSeq" id="WP_215760300.1">
    <property type="nucleotide sequence ID" value="NZ_JAHKBE010000037.1"/>
</dbReference>
<keyword evidence="2" id="KW-1185">Reference proteome</keyword>
<organism evidence="1 2">
    <name type="scientific">Hallella faecis</name>
    <dbReference type="NCBI Taxonomy" id="2841596"/>
    <lineage>
        <taxon>Bacteria</taxon>
        <taxon>Pseudomonadati</taxon>
        <taxon>Bacteroidota</taxon>
        <taxon>Bacteroidia</taxon>
        <taxon>Bacteroidales</taxon>
        <taxon>Prevotellaceae</taxon>
        <taxon>Hallella</taxon>
    </lineage>
</organism>
<sequence length="154" mass="18235">MANNNPCTEQNNQERPPFKMTYELQVNMEDRLLQLFSAVIDLDAADREFPIWGDTTNQLMEVAWTLSKMRRIIDHETHRPMTMHRIATLLCQNLHRRMPSNIYSVARQSRMTGRPPVVEYFARLWYEGGVDPSVFIQWQKPISFPPFRSYRGVF</sequence>
<evidence type="ECO:0000313" key="2">
    <source>
        <dbReference type="Proteomes" id="UP001487296"/>
    </source>
</evidence>
<name>A0ABV1FRA5_9BACT</name>
<protein>
    <submittedName>
        <fullName evidence="1">Uncharacterized protein</fullName>
    </submittedName>
</protein>
<dbReference type="EMBL" id="JBBNFP010000027">
    <property type="protein sequence ID" value="MEQ2486943.1"/>
    <property type="molecule type" value="Genomic_DNA"/>
</dbReference>